<dbReference type="KEGG" id="xdo:XDD1_1462"/>
<dbReference type="EMBL" id="FO704550">
    <property type="protein sequence ID" value="CDG17161.1"/>
    <property type="molecule type" value="Genomic_DNA"/>
</dbReference>
<dbReference type="HOGENOM" id="CLU_1685895_0_0_6"/>
<organism evidence="2 3">
    <name type="scientific">Xenorhabdus doucetiae</name>
    <dbReference type="NCBI Taxonomy" id="351671"/>
    <lineage>
        <taxon>Bacteria</taxon>
        <taxon>Pseudomonadati</taxon>
        <taxon>Pseudomonadota</taxon>
        <taxon>Gammaproteobacteria</taxon>
        <taxon>Enterobacterales</taxon>
        <taxon>Morganellaceae</taxon>
        <taxon>Xenorhabdus</taxon>
    </lineage>
</organism>
<sequence length="156" mass="17954">MRIQAFLFFAALAAIAISEAITLYLGFERTIYSNAIELIAFIILLQSIFSMCKESSTFITTKGCYRCSDNRHGKMMEVIDIIQKKLKRNRSNFFNNVESTTDERKYARILFTHIGSNGNEQLLSKIDEICDQYFKDTGLNPKTTCDKLKDFCCCHK</sequence>
<dbReference type="Proteomes" id="UP000032721">
    <property type="component" value="Chromosome"/>
</dbReference>
<feature type="transmembrane region" description="Helical" evidence="1">
    <location>
        <begin position="30"/>
        <end position="49"/>
    </location>
</feature>
<keyword evidence="1" id="KW-0472">Membrane</keyword>
<evidence type="ECO:0000313" key="3">
    <source>
        <dbReference type="Proteomes" id="UP000032721"/>
    </source>
</evidence>
<keyword evidence="1" id="KW-0812">Transmembrane</keyword>
<accession>A0A068QR98</accession>
<dbReference type="RefSeq" id="WP_045969822.1">
    <property type="nucleotide sequence ID" value="NZ_CAWMED010000001.1"/>
</dbReference>
<reference evidence="2 3" key="1">
    <citation type="submission" date="2013-07" db="EMBL/GenBank/DDBJ databases">
        <authorList>
            <person name="Genoscope - CEA"/>
        </authorList>
    </citation>
    <scope>NUCLEOTIDE SEQUENCE [LARGE SCALE GENOMIC DNA]</scope>
    <source>
        <strain evidence="3">FRM16 / DSM 17909</strain>
    </source>
</reference>
<gene>
    <name evidence="2" type="ORF">XDD1_1462</name>
</gene>
<evidence type="ECO:0000256" key="1">
    <source>
        <dbReference type="SAM" id="Phobius"/>
    </source>
</evidence>
<evidence type="ECO:0000313" key="2">
    <source>
        <dbReference type="EMBL" id="CDG17161.1"/>
    </source>
</evidence>
<name>A0A068QR98_9GAMM</name>
<proteinExistence type="predicted"/>
<dbReference type="AlphaFoldDB" id="A0A068QR98"/>
<protein>
    <submittedName>
        <fullName evidence="2">Uncharacterized protein</fullName>
    </submittedName>
</protein>
<keyword evidence="1" id="KW-1133">Transmembrane helix</keyword>